<dbReference type="GO" id="GO:0016740">
    <property type="term" value="F:transferase activity"/>
    <property type="evidence" value="ECO:0007669"/>
    <property type="project" value="UniProtKB-KW"/>
</dbReference>
<dbReference type="EMBL" id="BBNS01000011">
    <property type="protein sequence ID" value="GAL71319.1"/>
    <property type="molecule type" value="Genomic_DNA"/>
</dbReference>
<protein>
    <submittedName>
        <fullName evidence="2">Sugar transferase</fullName>
    </submittedName>
</protein>
<dbReference type="Pfam" id="PF00535">
    <property type="entry name" value="Glycos_transf_2"/>
    <property type="match status" value="1"/>
</dbReference>
<comment type="caution">
    <text evidence="2">The sequence shown here is derived from an EMBL/GenBank/DDBJ whole genome shotgun (WGS) entry which is preliminary data.</text>
</comment>
<reference evidence="2 3" key="1">
    <citation type="journal article" date="2014" name="Genome Announc.">
        <title>Draft Genome Sequence of Marine Flavobacterium Jejuia pallidilutea Strain 11shimoA1 and Pigmentation Mutants.</title>
        <authorList>
            <person name="Takatani N."/>
            <person name="Nakanishi M."/>
            <person name="Meirelles P."/>
            <person name="Mino S."/>
            <person name="Suda W."/>
            <person name="Oshima K."/>
            <person name="Hattori M."/>
            <person name="Ohkuma M."/>
            <person name="Hosokawa M."/>
            <person name="Miyashita K."/>
            <person name="Thompson F.L."/>
            <person name="Niwa A."/>
            <person name="Sawabe T."/>
            <person name="Sawabe T."/>
        </authorList>
    </citation>
    <scope>NUCLEOTIDE SEQUENCE [LARGE SCALE GENOMIC DNA]</scope>
    <source>
        <strain evidence="3">JCM19302</strain>
    </source>
</reference>
<evidence type="ECO:0000313" key="2">
    <source>
        <dbReference type="EMBL" id="GAL71319.1"/>
    </source>
</evidence>
<dbReference type="Gene3D" id="3.90.550.10">
    <property type="entry name" value="Spore Coat Polysaccharide Biosynthesis Protein SpsA, Chain A"/>
    <property type="match status" value="1"/>
</dbReference>
<gene>
    <name evidence="2" type="ORF">JCM19302_996</name>
</gene>
<proteinExistence type="predicted"/>
<dbReference type="InterPro" id="IPR029044">
    <property type="entry name" value="Nucleotide-diphossugar_trans"/>
</dbReference>
<evidence type="ECO:0000313" key="3">
    <source>
        <dbReference type="Proteomes" id="UP000029646"/>
    </source>
</evidence>
<dbReference type="RefSeq" id="WP_202963302.1">
    <property type="nucleotide sequence ID" value="NZ_BBNS01000011.1"/>
</dbReference>
<dbReference type="Proteomes" id="UP000029646">
    <property type="component" value="Unassembled WGS sequence"/>
</dbReference>
<name>A0A090W791_9FLAO</name>
<dbReference type="InterPro" id="IPR001173">
    <property type="entry name" value="Glyco_trans_2-like"/>
</dbReference>
<organism evidence="2 3">
    <name type="scientific">Jejuia pallidilutea</name>
    <dbReference type="NCBI Taxonomy" id="504487"/>
    <lineage>
        <taxon>Bacteria</taxon>
        <taxon>Pseudomonadati</taxon>
        <taxon>Bacteroidota</taxon>
        <taxon>Flavobacteriia</taxon>
        <taxon>Flavobacteriales</taxon>
        <taxon>Flavobacteriaceae</taxon>
        <taxon>Jejuia</taxon>
    </lineage>
</organism>
<dbReference type="AlphaFoldDB" id="A0A090W791"/>
<accession>A0A090W791</accession>
<keyword evidence="2" id="KW-0808">Transferase</keyword>
<feature type="domain" description="Glycosyltransferase 2-like" evidence="1">
    <location>
        <begin position="9"/>
        <end position="108"/>
    </location>
</feature>
<dbReference type="SUPFAM" id="SSF53448">
    <property type="entry name" value="Nucleotide-diphospho-sugar transferases"/>
    <property type="match status" value="1"/>
</dbReference>
<sequence>MDLAPIALFTYKKLAPLKATVEALKSNNLAEKSELIVFSDGPKKESDTPQIEAVRAYIKTITGFKKITCIFSKNNKGLAKSILEGVTQILKQNETVIVLEDDLKTSINFLDFMNESLDFYKDNDKIISISGYTPPIKVPNNMFMIIILHKEQVHGVGQPIERSGKK</sequence>
<evidence type="ECO:0000259" key="1">
    <source>
        <dbReference type="Pfam" id="PF00535"/>
    </source>
</evidence>